<dbReference type="SUPFAM" id="SSF53850">
    <property type="entry name" value="Periplasmic binding protein-like II"/>
    <property type="match status" value="1"/>
</dbReference>
<dbReference type="PIRSF" id="PIRSF002741">
    <property type="entry name" value="MppA"/>
    <property type="match status" value="1"/>
</dbReference>
<evidence type="ECO:0000313" key="3">
    <source>
        <dbReference type="EMBL" id="MBF5055521.1"/>
    </source>
</evidence>
<feature type="domain" description="Solute-binding protein family 5" evidence="2">
    <location>
        <begin position="92"/>
        <end position="495"/>
    </location>
</feature>
<dbReference type="RefSeq" id="WP_228548501.1">
    <property type="nucleotide sequence ID" value="NZ_ARXX01000008.1"/>
</dbReference>
<dbReference type="Gene3D" id="3.10.105.10">
    <property type="entry name" value="Dipeptide-binding Protein, Domain 3"/>
    <property type="match status" value="1"/>
</dbReference>
<reference evidence="3 4" key="1">
    <citation type="submission" date="2012-09" db="EMBL/GenBank/DDBJ databases">
        <title>Genome Sequence of alkane-degrading Bacterium Alcanivorax sp. 521-1.</title>
        <authorList>
            <person name="Lai Q."/>
            <person name="Shao Z."/>
        </authorList>
    </citation>
    <scope>NUCLEOTIDE SEQUENCE [LARGE SCALE GENOMIC DNA]</scope>
    <source>
        <strain evidence="3 4">521-1</strain>
    </source>
</reference>
<dbReference type="PANTHER" id="PTHR30290:SF64">
    <property type="entry name" value="ABC TRANSPORTER PERIPLASMIC BINDING PROTEIN"/>
    <property type="match status" value="1"/>
</dbReference>
<dbReference type="Pfam" id="PF00496">
    <property type="entry name" value="SBP_bac_5"/>
    <property type="match status" value="1"/>
</dbReference>
<dbReference type="InterPro" id="IPR030678">
    <property type="entry name" value="Peptide/Ni-bd"/>
</dbReference>
<sequence>MPAVLAGPARADVITAHAIAMHGEPKYGPGFEHFDYVNPDAPKGGSLRLHELGGFDNFMPWLPKGTAASGVEGHLFESLLTRSLDEPFTEYGLLAEKVEYPEDRSWVTFTLRPEARFADGEPVRAEDVAWTFRQLREEGAPFYAYYYGDVEKVEALSERKVKFTFKPGDNRELVMIVGQLPVMPKHYWDDKTFADATLEPPMGSGPYRIKSFKPGKQVVYQRRDDYWGKDLPVMRGRYNFDRVIYEYYLDETVALEAFKRGDYGWRTETNSKLWATAYTGDAFDSGRLVTEEVNHSNPAGMQGFIFNTRRPLFQDPVLREAIGYAFDFEWSNRNLFYGQYKRTRSYFQNSDLAATGLPGEEELKLLEPLRDDLPPRVFTEAYQPPVSDGSGRPRENLRHAQQLLMKAGYQVRDGKLHTPDGKPVKFEFLLFRPAFERVVLPFARNLKTLGIDANVVRVDQSQYVQRLRQFNFDMLIQGWGQSSSPGNEQRGFWSSEAAERESSRNFAGVSNPAVDALVDKVIRAKTREELVIRTRALDRALQWGFYVVPNWYAPHHRFAYRSGLAHPPLPPYVPIFGALDLWWDKSAD</sequence>
<dbReference type="EMBL" id="ARXX01000008">
    <property type="protein sequence ID" value="MBF5055521.1"/>
    <property type="molecule type" value="Genomic_DNA"/>
</dbReference>
<dbReference type="PANTHER" id="PTHR30290">
    <property type="entry name" value="PERIPLASMIC BINDING COMPONENT OF ABC TRANSPORTER"/>
    <property type="match status" value="1"/>
</dbReference>
<dbReference type="CDD" id="cd08497">
    <property type="entry name" value="MbnE-like"/>
    <property type="match status" value="1"/>
</dbReference>
<name>A0ABS0APW0_9GAMM</name>
<gene>
    <name evidence="3" type="ORF">Y5W_00815</name>
</gene>
<accession>A0ABS0APW0</accession>
<comment type="caution">
    <text evidence="3">The sequence shown here is derived from an EMBL/GenBank/DDBJ whole genome shotgun (WGS) entry which is preliminary data.</text>
</comment>
<evidence type="ECO:0000313" key="4">
    <source>
        <dbReference type="Proteomes" id="UP000662703"/>
    </source>
</evidence>
<dbReference type="Gene3D" id="3.40.190.10">
    <property type="entry name" value="Periplasmic binding protein-like II"/>
    <property type="match status" value="1"/>
</dbReference>
<dbReference type="InterPro" id="IPR000914">
    <property type="entry name" value="SBP_5_dom"/>
</dbReference>
<evidence type="ECO:0000259" key="2">
    <source>
        <dbReference type="Pfam" id="PF00496"/>
    </source>
</evidence>
<evidence type="ECO:0000256" key="1">
    <source>
        <dbReference type="ARBA" id="ARBA00022729"/>
    </source>
</evidence>
<proteinExistence type="predicted"/>
<protein>
    <submittedName>
        <fullName evidence="3">Oligopeptide ABC transporter periplasmic peptide-binding protein</fullName>
    </submittedName>
</protein>
<dbReference type="Proteomes" id="UP000662703">
    <property type="component" value="Unassembled WGS sequence"/>
</dbReference>
<keyword evidence="1" id="KW-0732">Signal</keyword>
<organism evidence="3 4">
    <name type="scientific">Alloalcanivorax profundimaris</name>
    <dbReference type="NCBI Taxonomy" id="2735259"/>
    <lineage>
        <taxon>Bacteria</taxon>
        <taxon>Pseudomonadati</taxon>
        <taxon>Pseudomonadota</taxon>
        <taxon>Gammaproteobacteria</taxon>
        <taxon>Oceanospirillales</taxon>
        <taxon>Alcanivoracaceae</taxon>
        <taxon>Alloalcanivorax</taxon>
    </lineage>
</organism>
<keyword evidence="4" id="KW-1185">Reference proteome</keyword>
<dbReference type="InterPro" id="IPR039424">
    <property type="entry name" value="SBP_5"/>
</dbReference>